<dbReference type="Pfam" id="PF00118">
    <property type="entry name" value="Cpn60_TCP1"/>
    <property type="match status" value="1"/>
</dbReference>
<protein>
    <submittedName>
        <fullName evidence="6">Chaperonin large subunit</fullName>
    </submittedName>
</protein>
<dbReference type="InterPro" id="IPR027410">
    <property type="entry name" value="TCP-1-like_intermed_sf"/>
</dbReference>
<keyword evidence="7" id="KW-1185">Reference proteome</keyword>
<name>A0A873WD47_9CAUD</name>
<reference evidence="6 7" key="1">
    <citation type="submission" date="2020-07" db="EMBL/GenBank/DDBJ databases">
        <title>Complete genome sequence of Klebsiella pneumoniae phage Miami.</title>
        <authorList>
            <person name="Mora D.A."/>
            <person name="Lessor L."/>
            <person name="Gill J."/>
            <person name="Liu M."/>
        </authorList>
    </citation>
    <scope>NUCLEOTIDE SEQUENCE [LARGE SCALE GENOMIC DNA]</scope>
</reference>
<keyword evidence="3" id="KW-0547">Nucleotide-binding</keyword>
<dbReference type="PANTHER" id="PTHR45633">
    <property type="entry name" value="60 KDA HEAT SHOCK PROTEIN, MITOCHONDRIAL"/>
    <property type="match status" value="1"/>
</dbReference>
<evidence type="ECO:0000256" key="1">
    <source>
        <dbReference type="ARBA" id="ARBA00006607"/>
    </source>
</evidence>
<dbReference type="InterPro" id="IPR001844">
    <property type="entry name" value="Cpn60/GroEL"/>
</dbReference>
<proteinExistence type="inferred from homology"/>
<dbReference type="Proteomes" id="UP000662782">
    <property type="component" value="Segment"/>
</dbReference>
<evidence type="ECO:0000256" key="3">
    <source>
        <dbReference type="ARBA" id="ARBA00022741"/>
    </source>
</evidence>
<keyword evidence="5" id="KW-0143">Chaperone</keyword>
<dbReference type="GO" id="GO:0042026">
    <property type="term" value="P:protein refolding"/>
    <property type="evidence" value="ECO:0007669"/>
    <property type="project" value="InterPro"/>
</dbReference>
<evidence type="ECO:0000256" key="5">
    <source>
        <dbReference type="ARBA" id="ARBA00023186"/>
    </source>
</evidence>
<evidence type="ECO:0000313" key="6">
    <source>
        <dbReference type="EMBL" id="QPB09300.1"/>
    </source>
</evidence>
<dbReference type="GO" id="GO:0005524">
    <property type="term" value="F:ATP binding"/>
    <property type="evidence" value="ECO:0007669"/>
    <property type="project" value="UniProtKB-KW"/>
</dbReference>
<evidence type="ECO:0000256" key="2">
    <source>
        <dbReference type="ARBA" id="ARBA00008020"/>
    </source>
</evidence>
<dbReference type="SUPFAM" id="SSF48592">
    <property type="entry name" value="GroEL equatorial domain-like"/>
    <property type="match status" value="1"/>
</dbReference>
<dbReference type="Gene3D" id="3.50.7.10">
    <property type="entry name" value="GroEL"/>
    <property type="match status" value="1"/>
</dbReference>
<dbReference type="Gene3D" id="1.10.560.10">
    <property type="entry name" value="GroEL-like equatorial domain"/>
    <property type="match status" value="1"/>
</dbReference>
<comment type="similarity">
    <text evidence="1">Belongs to the chaperonin (HSP60) family.</text>
</comment>
<dbReference type="InterPro" id="IPR027409">
    <property type="entry name" value="GroEL-like_apical_dom_sf"/>
</dbReference>
<accession>A0A873WD47</accession>
<dbReference type="InterPro" id="IPR017998">
    <property type="entry name" value="Chaperone_TCP-1"/>
</dbReference>
<dbReference type="Gene3D" id="3.30.260.10">
    <property type="entry name" value="TCP-1-like chaperonin intermediate domain"/>
    <property type="match status" value="1"/>
</dbReference>
<comment type="similarity">
    <text evidence="2">Belongs to the TCP-1 chaperonin family.</text>
</comment>
<dbReference type="SUPFAM" id="SSF52029">
    <property type="entry name" value="GroEL apical domain-like"/>
    <property type="match status" value="1"/>
</dbReference>
<organism evidence="6 7">
    <name type="scientific">Klebsiella phage Miami</name>
    <dbReference type="NCBI Taxonomy" id="2767581"/>
    <lineage>
        <taxon>Viruses</taxon>
        <taxon>Duplodnaviria</taxon>
        <taxon>Heunggongvirae</taxon>
        <taxon>Uroviricota</taxon>
        <taxon>Caudoviricetes</taxon>
        <taxon>Chimalliviridae</taxon>
        <taxon>Miamivirus</taxon>
        <taxon>Miamivirus miami</taxon>
    </lineage>
</organism>
<evidence type="ECO:0000313" key="7">
    <source>
        <dbReference type="Proteomes" id="UP000662782"/>
    </source>
</evidence>
<dbReference type="InterPro" id="IPR002423">
    <property type="entry name" value="Cpn60/GroEL/TCP-1"/>
</dbReference>
<dbReference type="InterPro" id="IPR027413">
    <property type="entry name" value="GROEL-like_equatorial_sf"/>
</dbReference>
<sequence>MNVRGVKVKAETRQIIDNTVELVATAVTSTMGPNGKLVVIDETGNPKMTKDGVTVARSIRLDDRAMDIIAKMITEASIKTDAECGDGTTTTVFLTRAFYNAFKDKLDFMTKRRVEELTKETIEMLKGMTKVISLDSPVLHNLALTTSNNDLDIVDKLYDIFKTIPDPMIDYRRGVTGIDEIEYSKGKEFTGGYAHPTFTKDGSGSPITIESGYACIFEGKFSIPDDESEFLKLFDEITERGYRQTVVIAREFDEHTLMVMNKMNHVMLTQKLVEEPVFIPVRVQAIGTAGVGIIGDIATVLGLNQDVDYSGWKSRNYEVRPIENVVVKGALFFVGSMSDDVSERTVKRIAQIKDQIDNLPAAQKHTPLAKILRHRISTLMGNRVTVTVGGETASDIKERLDRFEDVGRAIASALTNGVLPGIGYSLAYVGSELVKKYPDDSIVKLYADVLGEQLHMLMGREFNDPELVYVNLATGETGKHPQDINVWDAQLATVTALRAGVSTAISLASTDTLIIGSRAGGADIP</sequence>
<evidence type="ECO:0000256" key="4">
    <source>
        <dbReference type="ARBA" id="ARBA00022840"/>
    </source>
</evidence>
<dbReference type="PRINTS" id="PR00304">
    <property type="entry name" value="TCOMPLEXTCP1"/>
</dbReference>
<dbReference type="EMBL" id="MT701590">
    <property type="protein sequence ID" value="QPB09300.1"/>
    <property type="molecule type" value="Genomic_DNA"/>
</dbReference>
<keyword evidence="4" id="KW-0067">ATP-binding</keyword>
<gene>
    <name evidence="6" type="ORF">CPT_Miami_205</name>
</gene>
<dbReference type="GO" id="GO:0140662">
    <property type="term" value="F:ATP-dependent protein folding chaperone"/>
    <property type="evidence" value="ECO:0007669"/>
    <property type="project" value="InterPro"/>
</dbReference>